<dbReference type="InterPro" id="IPR003356">
    <property type="entry name" value="DNA_methylase_A-5"/>
</dbReference>
<evidence type="ECO:0000256" key="3">
    <source>
        <dbReference type="ARBA" id="ARBA00022679"/>
    </source>
</evidence>
<comment type="caution">
    <text evidence="8">The sequence shown here is derived from an EMBL/GenBank/DDBJ whole genome shotgun (WGS) entry which is preliminary data.</text>
</comment>
<dbReference type="PANTHER" id="PTHR42933:SF1">
    <property type="entry name" value="SITE-SPECIFIC DNA-METHYLTRANSFERASE (ADENINE-SPECIFIC)"/>
    <property type="match status" value="1"/>
</dbReference>
<dbReference type="GO" id="GO:0003677">
    <property type="term" value="F:DNA binding"/>
    <property type="evidence" value="ECO:0007669"/>
    <property type="project" value="InterPro"/>
</dbReference>
<feature type="domain" description="DNA methylase adenine-specific" evidence="7">
    <location>
        <begin position="343"/>
        <end position="474"/>
    </location>
</feature>
<sequence>MKSNISEVTIAGSFNSELNNMGLDFRLENEWLNEDINSALEEYLSKNGKNGGNRPDCKMLLEDELGNSYPILIEYKVGLNKMVKLDSNGYPDLTQWNNIKNYAVNGAIHYATGIKQATYYTDIIVIGAVGEKNTNGKLEREVQVWWVSNDNYGKGQLIGEYSDFSFLDKKHFNEFIKEAKKSFLSEEERDKLRQRSEAEMIAALKKLNNDIYKNENNIEPDTKLYLIVASIIASLGIPYKVAPLNKSELKSSKEENSQDGDKILYKILNFLRHKQLPTEKRETLINILSPSLKDERLNAPENGESRIKRIFGKVVDDIGYFFKNGLEIDFAGKLFNEMYSWLGYSEDKDNDVVLTPPYVAKLLVKLARINQDSYVWDFATGSGGLLVAAMNEMIADAEAKLKSPKELEAKKIKIKTDQLLGIEILPKIHMLAILNMILMGDGSTNLLHKDSLREFDNKEEFPANAFVLNPPYSAPGNGMVFVEKALSMMTNGYAAIIIQSSAGSGKAKDFNKKILKNNTLLASIKMPLDLFLGKSSVQTHIYVFQVGQSHNKERLVKFIDFSNDGYKRTNRKKAAINLVDSDNATARYQEVVDLVHIGKHKLNLLDANSYFEDVIDPLNGSDWNKTRKIDLKPEISDFKNSIADFLAWEVSQIIKDTEIGVKKQDQIKKYMPH</sequence>
<accession>A0AAP6CTK7</accession>
<keyword evidence="5" id="KW-0680">Restriction system</keyword>
<dbReference type="InterPro" id="IPR029063">
    <property type="entry name" value="SAM-dependent_MTases_sf"/>
</dbReference>
<dbReference type="EMBL" id="JAWPET010000015">
    <property type="protein sequence ID" value="MDW2852796.1"/>
    <property type="molecule type" value="Genomic_DNA"/>
</dbReference>
<evidence type="ECO:0000313" key="8">
    <source>
        <dbReference type="EMBL" id="MDW2852796.1"/>
    </source>
</evidence>
<proteinExistence type="predicted"/>
<dbReference type="RefSeq" id="WP_318043083.1">
    <property type="nucleotide sequence ID" value="NZ_JAWPET010000015.1"/>
</dbReference>
<dbReference type="AlphaFoldDB" id="A0AAP6CTK7"/>
<organism evidence="8 9">
    <name type="scientific">Mesomycoplasma ovipneumoniae</name>
    <dbReference type="NCBI Taxonomy" id="29562"/>
    <lineage>
        <taxon>Bacteria</taxon>
        <taxon>Bacillati</taxon>
        <taxon>Mycoplasmatota</taxon>
        <taxon>Mycoplasmoidales</taxon>
        <taxon>Metamycoplasmataceae</taxon>
        <taxon>Mesomycoplasma</taxon>
    </lineage>
</organism>
<dbReference type="GO" id="GO:0008170">
    <property type="term" value="F:N-methyltransferase activity"/>
    <property type="evidence" value="ECO:0007669"/>
    <property type="project" value="InterPro"/>
</dbReference>
<keyword evidence="3" id="KW-0808">Transferase</keyword>
<reference evidence="8" key="1">
    <citation type="submission" date="2023-10" db="EMBL/GenBank/DDBJ databases">
        <title>Genome sequences of Mycoplasma ovipneumoniae isolated from goats.</title>
        <authorList>
            <person name="Spergser J."/>
        </authorList>
    </citation>
    <scope>NUCLEOTIDE SEQUENCE</scope>
    <source>
        <strain evidence="8">2167_2</strain>
    </source>
</reference>
<protein>
    <recommendedName>
        <fullName evidence="1">site-specific DNA-methyltransferase (adenine-specific)</fullName>
        <ecNumber evidence="1">2.1.1.72</ecNumber>
    </recommendedName>
</protein>
<dbReference type="SUPFAM" id="SSF53335">
    <property type="entry name" value="S-adenosyl-L-methionine-dependent methyltransferases"/>
    <property type="match status" value="1"/>
</dbReference>
<dbReference type="InterPro" id="IPR051537">
    <property type="entry name" value="DNA_Adenine_Mtase"/>
</dbReference>
<keyword evidence="2 8" id="KW-0489">Methyltransferase</keyword>
<dbReference type="GO" id="GO:0009007">
    <property type="term" value="F:site-specific DNA-methyltransferase (adenine-specific) activity"/>
    <property type="evidence" value="ECO:0007669"/>
    <property type="project" value="UniProtKB-EC"/>
</dbReference>
<feature type="domain" description="DNA methylase adenine-specific" evidence="7">
    <location>
        <begin position="481"/>
        <end position="589"/>
    </location>
</feature>
<name>A0AAP6CTK7_9BACT</name>
<dbReference type="PANTHER" id="PTHR42933">
    <property type="entry name" value="SLR6095 PROTEIN"/>
    <property type="match status" value="1"/>
</dbReference>
<dbReference type="GO" id="GO:0032259">
    <property type="term" value="P:methylation"/>
    <property type="evidence" value="ECO:0007669"/>
    <property type="project" value="UniProtKB-KW"/>
</dbReference>
<dbReference type="Gene3D" id="3.40.50.150">
    <property type="entry name" value="Vaccinia Virus protein VP39"/>
    <property type="match status" value="1"/>
</dbReference>
<evidence type="ECO:0000259" key="7">
    <source>
        <dbReference type="Pfam" id="PF02384"/>
    </source>
</evidence>
<evidence type="ECO:0000256" key="5">
    <source>
        <dbReference type="ARBA" id="ARBA00022747"/>
    </source>
</evidence>
<evidence type="ECO:0000313" key="9">
    <source>
        <dbReference type="Proteomes" id="UP001281096"/>
    </source>
</evidence>
<evidence type="ECO:0000256" key="1">
    <source>
        <dbReference type="ARBA" id="ARBA00011900"/>
    </source>
</evidence>
<evidence type="ECO:0000256" key="2">
    <source>
        <dbReference type="ARBA" id="ARBA00022603"/>
    </source>
</evidence>
<comment type="catalytic activity">
    <reaction evidence="6">
        <text>a 2'-deoxyadenosine in DNA + S-adenosyl-L-methionine = an N(6)-methyl-2'-deoxyadenosine in DNA + S-adenosyl-L-homocysteine + H(+)</text>
        <dbReference type="Rhea" id="RHEA:15197"/>
        <dbReference type="Rhea" id="RHEA-COMP:12418"/>
        <dbReference type="Rhea" id="RHEA-COMP:12419"/>
        <dbReference type="ChEBI" id="CHEBI:15378"/>
        <dbReference type="ChEBI" id="CHEBI:57856"/>
        <dbReference type="ChEBI" id="CHEBI:59789"/>
        <dbReference type="ChEBI" id="CHEBI:90615"/>
        <dbReference type="ChEBI" id="CHEBI:90616"/>
        <dbReference type="EC" id="2.1.1.72"/>
    </reaction>
</comment>
<dbReference type="GO" id="GO:0009307">
    <property type="term" value="P:DNA restriction-modification system"/>
    <property type="evidence" value="ECO:0007669"/>
    <property type="project" value="UniProtKB-KW"/>
</dbReference>
<dbReference type="Proteomes" id="UP001281096">
    <property type="component" value="Unassembled WGS sequence"/>
</dbReference>
<gene>
    <name evidence="8" type="ORF">R7V46_02645</name>
</gene>
<dbReference type="Pfam" id="PF02384">
    <property type="entry name" value="N6_Mtase"/>
    <property type="match status" value="2"/>
</dbReference>
<keyword evidence="4" id="KW-0949">S-adenosyl-L-methionine</keyword>
<dbReference type="EC" id="2.1.1.72" evidence="1"/>
<evidence type="ECO:0000256" key="4">
    <source>
        <dbReference type="ARBA" id="ARBA00022691"/>
    </source>
</evidence>
<evidence type="ECO:0000256" key="6">
    <source>
        <dbReference type="ARBA" id="ARBA00047942"/>
    </source>
</evidence>